<protein>
    <submittedName>
        <fullName evidence="3">Putative tricarboxylic transport membrane protein</fullName>
    </submittedName>
</protein>
<feature type="transmembrane region" description="Helical" evidence="1">
    <location>
        <begin position="462"/>
        <end position="487"/>
    </location>
</feature>
<organism evidence="3 4">
    <name type="scientific">Anaerobacterium chartisolvens</name>
    <dbReference type="NCBI Taxonomy" id="1297424"/>
    <lineage>
        <taxon>Bacteria</taxon>
        <taxon>Bacillati</taxon>
        <taxon>Bacillota</taxon>
        <taxon>Clostridia</taxon>
        <taxon>Eubacteriales</taxon>
        <taxon>Oscillospiraceae</taxon>
        <taxon>Anaerobacterium</taxon>
    </lineage>
</organism>
<sequence>MFSNILEAFSSAISPTTVLLLLVGTGAGILIGAMPGLSVNMGIALLYPLTFAFDGVAGIIMLIGVYCGAIYGGSISAILLKTPGTPASAATTLDGYPMANKMGQPGRALGLSTMASTFGGVFSAICLMILAPQLAKVALTFSKAEYFALALFGISIITSVSSGSILKGLMGGALGLFISTIGVDGMTGKMRFDFGSTYLLGGISFIPILIGLFAFSQVLASVEGSYNETFEKKSIKIKKVLPAFSDIKRVFITMLRSSAIGTFIGCIPGTGGDISSFICYDQAKKWSKDKENFGNGEPKGIVACEAGNNSVSGGAMIPMLTLGIPGDGATAILLGALMVQGIAPGPLLFANQPIQVYTIFIGLLLANIAMGAFGFSLIRVFSKVINVPKEILIPIIFVMTFVGTYSYNHSMTDVYVMVFFGFLGYFMNKTQFSMSAIILGIILGGTAEQNFSGALIMSKGSFSIFFTRPICSIFIIISVLSLLSPLYSPLFKKVFKKKAA</sequence>
<feature type="transmembrane region" description="Helical" evidence="1">
    <location>
        <begin position="414"/>
        <end position="442"/>
    </location>
</feature>
<dbReference type="PANTHER" id="PTHR35342:SF5">
    <property type="entry name" value="TRICARBOXYLIC TRANSPORT PROTEIN"/>
    <property type="match status" value="1"/>
</dbReference>
<feature type="transmembrane region" description="Helical" evidence="1">
    <location>
        <begin position="198"/>
        <end position="220"/>
    </location>
</feature>
<dbReference type="InterPro" id="IPR002823">
    <property type="entry name" value="DUF112_TM"/>
</dbReference>
<keyword evidence="4" id="KW-1185">Reference proteome</keyword>
<keyword evidence="1" id="KW-0472">Membrane</keyword>
<evidence type="ECO:0000256" key="1">
    <source>
        <dbReference type="SAM" id="Phobius"/>
    </source>
</evidence>
<dbReference type="Pfam" id="PF01970">
    <property type="entry name" value="TctA"/>
    <property type="match status" value="1"/>
</dbReference>
<feature type="transmembrane region" description="Helical" evidence="1">
    <location>
        <begin position="108"/>
        <end position="132"/>
    </location>
</feature>
<keyword evidence="1" id="KW-1133">Transmembrane helix</keyword>
<feature type="transmembrane region" description="Helical" evidence="1">
    <location>
        <begin position="45"/>
        <end position="71"/>
    </location>
</feature>
<evidence type="ECO:0000259" key="2">
    <source>
        <dbReference type="Pfam" id="PF01970"/>
    </source>
</evidence>
<feature type="transmembrane region" description="Helical" evidence="1">
    <location>
        <begin position="144"/>
        <end position="162"/>
    </location>
</feature>
<feature type="transmembrane region" description="Helical" evidence="1">
    <location>
        <begin position="391"/>
        <end position="407"/>
    </location>
</feature>
<evidence type="ECO:0000313" key="3">
    <source>
        <dbReference type="EMBL" id="RCX19358.1"/>
    </source>
</evidence>
<dbReference type="Proteomes" id="UP000253034">
    <property type="component" value="Unassembled WGS sequence"/>
</dbReference>
<dbReference type="PANTHER" id="PTHR35342">
    <property type="entry name" value="TRICARBOXYLIC TRANSPORT PROTEIN"/>
    <property type="match status" value="1"/>
</dbReference>
<gene>
    <name evidence="3" type="ORF">DFR58_103103</name>
</gene>
<comment type="caution">
    <text evidence="3">The sequence shown here is derived from an EMBL/GenBank/DDBJ whole genome shotgun (WGS) entry which is preliminary data.</text>
</comment>
<dbReference type="AlphaFoldDB" id="A0A369BFH0"/>
<accession>A0A369BFH0</accession>
<feature type="transmembrane region" description="Helical" evidence="1">
    <location>
        <begin position="12"/>
        <end position="33"/>
    </location>
</feature>
<name>A0A369BFH0_9FIRM</name>
<evidence type="ECO:0000313" key="4">
    <source>
        <dbReference type="Proteomes" id="UP000253034"/>
    </source>
</evidence>
<reference evidence="3 4" key="1">
    <citation type="submission" date="2018-07" db="EMBL/GenBank/DDBJ databases">
        <title>Genomic Encyclopedia of Type Strains, Phase IV (KMG-IV): sequencing the most valuable type-strain genomes for metagenomic binning, comparative biology and taxonomic classification.</title>
        <authorList>
            <person name="Goeker M."/>
        </authorList>
    </citation>
    <scope>NUCLEOTIDE SEQUENCE [LARGE SCALE GENOMIC DNA]</scope>
    <source>
        <strain evidence="3 4">DSM 27016</strain>
    </source>
</reference>
<feature type="transmembrane region" description="Helical" evidence="1">
    <location>
        <begin position="356"/>
        <end position="379"/>
    </location>
</feature>
<proteinExistence type="predicted"/>
<dbReference type="RefSeq" id="WP_114296424.1">
    <property type="nucleotide sequence ID" value="NZ_QPJT01000003.1"/>
</dbReference>
<dbReference type="OrthoDB" id="9781349at2"/>
<dbReference type="EMBL" id="QPJT01000003">
    <property type="protein sequence ID" value="RCX19358.1"/>
    <property type="molecule type" value="Genomic_DNA"/>
</dbReference>
<keyword evidence="1" id="KW-0812">Transmembrane</keyword>
<feature type="domain" description="DUF112" evidence="2">
    <location>
        <begin position="19"/>
        <end position="439"/>
    </location>
</feature>
<feature type="transmembrane region" description="Helical" evidence="1">
    <location>
        <begin position="328"/>
        <end position="349"/>
    </location>
</feature>